<protein>
    <submittedName>
        <fullName evidence="1">Uncharacterized protein</fullName>
    </submittedName>
</protein>
<dbReference type="Proteomes" id="UP000215914">
    <property type="component" value="Unassembled WGS sequence"/>
</dbReference>
<gene>
    <name evidence="1" type="ORF">HanXRQr2_Chr12g0553601</name>
</gene>
<reference evidence="1" key="2">
    <citation type="submission" date="2020-06" db="EMBL/GenBank/DDBJ databases">
        <title>Helianthus annuus Genome sequencing and assembly Release 2.</title>
        <authorList>
            <person name="Gouzy J."/>
            <person name="Langlade N."/>
            <person name="Munos S."/>
        </authorList>
    </citation>
    <scope>NUCLEOTIDE SEQUENCE</scope>
    <source>
        <tissue evidence="1">Leaves</tissue>
    </source>
</reference>
<dbReference type="EMBL" id="MNCJ02000327">
    <property type="protein sequence ID" value="KAF5778948.1"/>
    <property type="molecule type" value="Genomic_DNA"/>
</dbReference>
<keyword evidence="2" id="KW-1185">Reference proteome</keyword>
<dbReference type="Gramene" id="mRNA:HanXRQr2_Chr12g0553601">
    <property type="protein sequence ID" value="mRNA:HanXRQr2_Chr12g0553601"/>
    <property type="gene ID" value="HanXRQr2_Chr12g0553601"/>
</dbReference>
<reference evidence="1" key="1">
    <citation type="journal article" date="2017" name="Nature">
        <title>The sunflower genome provides insights into oil metabolism, flowering and Asterid evolution.</title>
        <authorList>
            <person name="Badouin H."/>
            <person name="Gouzy J."/>
            <person name="Grassa C.J."/>
            <person name="Murat F."/>
            <person name="Staton S.E."/>
            <person name="Cottret L."/>
            <person name="Lelandais-Briere C."/>
            <person name="Owens G.L."/>
            <person name="Carrere S."/>
            <person name="Mayjonade B."/>
            <person name="Legrand L."/>
            <person name="Gill N."/>
            <person name="Kane N.C."/>
            <person name="Bowers J.E."/>
            <person name="Hubner S."/>
            <person name="Bellec A."/>
            <person name="Berard A."/>
            <person name="Berges H."/>
            <person name="Blanchet N."/>
            <person name="Boniface M.C."/>
            <person name="Brunel D."/>
            <person name="Catrice O."/>
            <person name="Chaidir N."/>
            <person name="Claudel C."/>
            <person name="Donnadieu C."/>
            <person name="Faraut T."/>
            <person name="Fievet G."/>
            <person name="Helmstetter N."/>
            <person name="King M."/>
            <person name="Knapp S.J."/>
            <person name="Lai Z."/>
            <person name="Le Paslier M.C."/>
            <person name="Lippi Y."/>
            <person name="Lorenzon L."/>
            <person name="Mandel J.R."/>
            <person name="Marage G."/>
            <person name="Marchand G."/>
            <person name="Marquand E."/>
            <person name="Bret-Mestries E."/>
            <person name="Morien E."/>
            <person name="Nambeesan S."/>
            <person name="Nguyen T."/>
            <person name="Pegot-Espagnet P."/>
            <person name="Pouilly N."/>
            <person name="Raftis F."/>
            <person name="Sallet E."/>
            <person name="Schiex T."/>
            <person name="Thomas J."/>
            <person name="Vandecasteele C."/>
            <person name="Vares D."/>
            <person name="Vear F."/>
            <person name="Vautrin S."/>
            <person name="Crespi M."/>
            <person name="Mangin B."/>
            <person name="Burke J.M."/>
            <person name="Salse J."/>
            <person name="Munos S."/>
            <person name="Vincourt P."/>
            <person name="Rieseberg L.H."/>
            <person name="Langlade N.B."/>
        </authorList>
    </citation>
    <scope>NUCLEOTIDE SEQUENCE</scope>
    <source>
        <tissue evidence="1">Leaves</tissue>
    </source>
</reference>
<dbReference type="AlphaFoldDB" id="A0A9K3HIK6"/>
<proteinExistence type="predicted"/>
<accession>A0A9K3HIK6</accession>
<name>A0A9K3HIK6_HELAN</name>
<organism evidence="1 2">
    <name type="scientific">Helianthus annuus</name>
    <name type="common">Common sunflower</name>
    <dbReference type="NCBI Taxonomy" id="4232"/>
    <lineage>
        <taxon>Eukaryota</taxon>
        <taxon>Viridiplantae</taxon>
        <taxon>Streptophyta</taxon>
        <taxon>Embryophyta</taxon>
        <taxon>Tracheophyta</taxon>
        <taxon>Spermatophyta</taxon>
        <taxon>Magnoliopsida</taxon>
        <taxon>eudicotyledons</taxon>
        <taxon>Gunneridae</taxon>
        <taxon>Pentapetalae</taxon>
        <taxon>asterids</taxon>
        <taxon>campanulids</taxon>
        <taxon>Asterales</taxon>
        <taxon>Asteraceae</taxon>
        <taxon>Asteroideae</taxon>
        <taxon>Heliantheae alliance</taxon>
        <taxon>Heliantheae</taxon>
        <taxon>Helianthus</taxon>
    </lineage>
</organism>
<evidence type="ECO:0000313" key="1">
    <source>
        <dbReference type="EMBL" id="KAF5778948.1"/>
    </source>
</evidence>
<sequence length="42" mass="5013">MSKVRVHVTLHQSMSKVRVVTLSPTNWKFRPEIWYALTEEAR</sequence>
<evidence type="ECO:0000313" key="2">
    <source>
        <dbReference type="Proteomes" id="UP000215914"/>
    </source>
</evidence>
<comment type="caution">
    <text evidence="1">The sequence shown here is derived from an EMBL/GenBank/DDBJ whole genome shotgun (WGS) entry which is preliminary data.</text>
</comment>